<organism evidence="1 2">
    <name type="scientific">Pontibacillus yanchengensis</name>
    <dbReference type="NCBI Taxonomy" id="462910"/>
    <lineage>
        <taxon>Bacteria</taxon>
        <taxon>Bacillati</taxon>
        <taxon>Bacillota</taxon>
        <taxon>Bacilli</taxon>
        <taxon>Bacillales</taxon>
        <taxon>Bacillaceae</taxon>
        <taxon>Pontibacillus</taxon>
    </lineage>
</organism>
<dbReference type="Proteomes" id="UP000466692">
    <property type="component" value="Unassembled WGS sequence"/>
</dbReference>
<name>A0ACC7VKC9_9BACI</name>
<gene>
    <name evidence="1" type="ORF">GLW08_19140</name>
</gene>
<protein>
    <submittedName>
        <fullName evidence="1">Uncharacterized protein</fullName>
    </submittedName>
</protein>
<sequence length="57" mass="6728">MRIGLDVCAFNVRGIIAYEKLGFKEEGRIKDDLYYNGVYHESILMGLMRRDYYQMGD</sequence>
<proteinExistence type="predicted"/>
<reference evidence="1" key="1">
    <citation type="submission" date="2019-11" db="EMBL/GenBank/DDBJ databases">
        <title>Genome sequences of 17 halophilic strains isolated from different environments.</title>
        <authorList>
            <person name="Furrow R.E."/>
        </authorList>
    </citation>
    <scope>NUCLEOTIDE SEQUENCE</scope>
    <source>
        <strain evidence="1">22510_22_Filter</strain>
    </source>
</reference>
<evidence type="ECO:0000313" key="2">
    <source>
        <dbReference type="Proteomes" id="UP000466692"/>
    </source>
</evidence>
<comment type="caution">
    <text evidence="1">The sequence shown here is derived from an EMBL/GenBank/DDBJ whole genome shotgun (WGS) entry which is preliminary data.</text>
</comment>
<dbReference type="EMBL" id="WMEU01000008">
    <property type="protein sequence ID" value="MYL55433.1"/>
    <property type="molecule type" value="Genomic_DNA"/>
</dbReference>
<accession>A0ACC7VKC9</accession>
<evidence type="ECO:0000313" key="1">
    <source>
        <dbReference type="EMBL" id="MYL55433.1"/>
    </source>
</evidence>
<keyword evidence="2" id="KW-1185">Reference proteome</keyword>